<feature type="domain" description="Schlafen AlbA-2" evidence="1">
    <location>
        <begin position="28"/>
        <end position="160"/>
    </location>
</feature>
<sequence length="396" mass="45974">MNSKLINNNINDISELNLKHLIDNEVIERKTLDYKAGLPGNTDSAKKEFLADVSSFSNASGGDLILGITQDNTTGKPIGPLEGISISNLDNEIIRLDNIIRDGLEPNIPESLIKIKEVRLTNSNYIIIIRLTKSWVAPHRISYKAWDRFYTRSTNGKYRLDIQELRYAFLLSETLAENLKKFRQSRLLKIIAHETPFPLGETKMTILHLVPFYAFKPGQSYNLEEIYQLDFEPLFTTGYNKRYNIDGILFYFRRSEEPFTSTYLQVFRNGIIESAEDHLASEIPENFFPITLIEKKLIRKMKLYLKNLKLLKIEPPVFLFLSFIGYKGYRIIELDPLMLKDSIDRDVLLLPEVIIENYDEEASKILKFCFDALWNAFGYPKSENYNEEGEWAPRRS</sequence>
<dbReference type="InterPro" id="IPR038461">
    <property type="entry name" value="Schlafen_AlbA_2_dom_sf"/>
</dbReference>
<reference evidence="2" key="1">
    <citation type="journal article" date="2015" name="Nature">
        <title>Complex archaea that bridge the gap between prokaryotes and eukaryotes.</title>
        <authorList>
            <person name="Spang A."/>
            <person name="Saw J.H."/>
            <person name="Jorgensen S.L."/>
            <person name="Zaremba-Niedzwiedzka K."/>
            <person name="Martijn J."/>
            <person name="Lind A.E."/>
            <person name="van Eijk R."/>
            <person name="Schleper C."/>
            <person name="Guy L."/>
            <person name="Ettema T.J."/>
        </authorList>
    </citation>
    <scope>NUCLEOTIDE SEQUENCE</scope>
</reference>
<proteinExistence type="predicted"/>
<evidence type="ECO:0000259" key="1">
    <source>
        <dbReference type="Pfam" id="PF04326"/>
    </source>
</evidence>
<comment type="caution">
    <text evidence="2">The sequence shown here is derived from an EMBL/GenBank/DDBJ whole genome shotgun (WGS) entry which is preliminary data.</text>
</comment>
<gene>
    <name evidence="2" type="ORF">LCGC14_0853990</name>
</gene>
<dbReference type="Gene3D" id="3.30.950.30">
    <property type="entry name" value="Schlafen, AAA domain"/>
    <property type="match status" value="1"/>
</dbReference>
<accession>A0A0F9P9G3</accession>
<dbReference type="EMBL" id="LAZR01002560">
    <property type="protein sequence ID" value="KKN28470.1"/>
    <property type="molecule type" value="Genomic_DNA"/>
</dbReference>
<organism evidence="2">
    <name type="scientific">marine sediment metagenome</name>
    <dbReference type="NCBI Taxonomy" id="412755"/>
    <lineage>
        <taxon>unclassified sequences</taxon>
        <taxon>metagenomes</taxon>
        <taxon>ecological metagenomes</taxon>
    </lineage>
</organism>
<name>A0A0F9P9G3_9ZZZZ</name>
<protein>
    <recommendedName>
        <fullName evidence="1">Schlafen AlbA-2 domain-containing protein</fullName>
    </recommendedName>
</protein>
<dbReference type="AlphaFoldDB" id="A0A0F9P9G3"/>
<dbReference type="Pfam" id="PF04326">
    <property type="entry name" value="SLFN_AlbA_2"/>
    <property type="match status" value="1"/>
</dbReference>
<evidence type="ECO:0000313" key="2">
    <source>
        <dbReference type="EMBL" id="KKN28470.1"/>
    </source>
</evidence>
<dbReference type="InterPro" id="IPR007421">
    <property type="entry name" value="Schlafen_AlbA_2_dom"/>
</dbReference>